<name>A0A914X8T9_9BILA</name>
<dbReference type="AlphaFoldDB" id="A0A914X8T9"/>
<accession>A0A914X8T9</accession>
<dbReference type="Proteomes" id="UP000887566">
    <property type="component" value="Unplaced"/>
</dbReference>
<protein>
    <submittedName>
        <fullName evidence="2">Uncharacterized protein</fullName>
    </submittedName>
</protein>
<proteinExistence type="predicted"/>
<organism evidence="1 2">
    <name type="scientific">Plectus sambesii</name>
    <dbReference type="NCBI Taxonomy" id="2011161"/>
    <lineage>
        <taxon>Eukaryota</taxon>
        <taxon>Metazoa</taxon>
        <taxon>Ecdysozoa</taxon>
        <taxon>Nematoda</taxon>
        <taxon>Chromadorea</taxon>
        <taxon>Plectida</taxon>
        <taxon>Plectina</taxon>
        <taxon>Plectoidea</taxon>
        <taxon>Plectidae</taxon>
        <taxon>Plectus</taxon>
    </lineage>
</organism>
<evidence type="ECO:0000313" key="1">
    <source>
        <dbReference type="Proteomes" id="UP000887566"/>
    </source>
</evidence>
<sequence>MGEVCLNQMKKLSNGTEELQNKDMIMPKITLDVCIRKVKACLNQMKKLSNGTEKLLNRDMLMHKIILEICIITGKAYLSHMKKHINGSRKPLIKDMKARRHPLVCFIKRMKFLTGMDGYSSVLPAM</sequence>
<reference evidence="2" key="1">
    <citation type="submission" date="2022-11" db="UniProtKB">
        <authorList>
            <consortium name="WormBaseParasite"/>
        </authorList>
    </citation>
    <scope>IDENTIFICATION</scope>
</reference>
<dbReference type="WBParaSite" id="PSAMB.scaffold725size42694.g8277.t1">
    <property type="protein sequence ID" value="PSAMB.scaffold725size42694.g8277.t1"/>
    <property type="gene ID" value="PSAMB.scaffold725size42694.g8277"/>
</dbReference>
<keyword evidence="1" id="KW-1185">Reference proteome</keyword>
<evidence type="ECO:0000313" key="2">
    <source>
        <dbReference type="WBParaSite" id="PSAMB.scaffold725size42694.g8277.t1"/>
    </source>
</evidence>